<dbReference type="EMBL" id="CP108313">
    <property type="protein sequence ID" value="WTW73119.1"/>
    <property type="molecule type" value="Genomic_DNA"/>
</dbReference>
<feature type="compositionally biased region" description="Basic and acidic residues" evidence="1">
    <location>
        <begin position="375"/>
        <end position="387"/>
    </location>
</feature>
<protein>
    <submittedName>
        <fullName evidence="3">Caspase family protein</fullName>
    </submittedName>
</protein>
<dbReference type="Gene3D" id="3.40.50.1460">
    <property type="match status" value="1"/>
</dbReference>
<dbReference type="Pfam" id="PF00656">
    <property type="entry name" value="Peptidase_C14"/>
    <property type="match status" value="1"/>
</dbReference>
<organism evidence="3">
    <name type="scientific">Streptomyces sp. NBC_00008</name>
    <dbReference type="NCBI Taxonomy" id="2903610"/>
    <lineage>
        <taxon>Bacteria</taxon>
        <taxon>Bacillati</taxon>
        <taxon>Actinomycetota</taxon>
        <taxon>Actinomycetes</taxon>
        <taxon>Kitasatosporales</taxon>
        <taxon>Streptomycetaceae</taxon>
        <taxon>Streptomyces</taxon>
    </lineage>
</organism>
<dbReference type="AlphaFoldDB" id="A0AAU2W3A3"/>
<name>A0AAU2W3A3_9ACTN</name>
<gene>
    <name evidence="3" type="ORF">OG398_35245</name>
</gene>
<evidence type="ECO:0000313" key="3">
    <source>
        <dbReference type="EMBL" id="WTW73119.1"/>
    </source>
</evidence>
<proteinExistence type="predicted"/>
<reference evidence="3" key="1">
    <citation type="submission" date="2022-10" db="EMBL/GenBank/DDBJ databases">
        <title>The complete genomes of actinobacterial strains from the NBC collection.</title>
        <authorList>
            <person name="Joergensen T.S."/>
            <person name="Alvarez Arevalo M."/>
            <person name="Sterndorff E.B."/>
            <person name="Faurdal D."/>
            <person name="Vuksanovic O."/>
            <person name="Mourched A.-S."/>
            <person name="Charusanti P."/>
            <person name="Shaw S."/>
            <person name="Blin K."/>
            <person name="Weber T."/>
        </authorList>
    </citation>
    <scope>NUCLEOTIDE SEQUENCE</scope>
    <source>
        <strain evidence="3">NBC_00008</strain>
    </source>
</reference>
<dbReference type="NCBIfam" id="NF047832">
    <property type="entry name" value="caspase_w_EACC1"/>
    <property type="match status" value="1"/>
</dbReference>
<dbReference type="InterPro" id="IPR029030">
    <property type="entry name" value="Caspase-like_dom_sf"/>
</dbReference>
<feature type="region of interest" description="Disordered" evidence="1">
    <location>
        <begin position="352"/>
        <end position="387"/>
    </location>
</feature>
<dbReference type="InterPro" id="IPR011600">
    <property type="entry name" value="Pept_C14_caspase"/>
</dbReference>
<dbReference type="GO" id="GO:0006508">
    <property type="term" value="P:proteolysis"/>
    <property type="evidence" value="ECO:0007669"/>
    <property type="project" value="InterPro"/>
</dbReference>
<feature type="domain" description="Peptidase C14 caspase" evidence="2">
    <location>
        <begin position="11"/>
        <end position="219"/>
    </location>
</feature>
<sequence>MSVLPDPGASRAVLIGSSRFDHLEPLPAVTNNLAALAEALASPTSWQLRPEHCVILANPGSTDEVMAALRAAAQEARDTLLVYYAGHGLVDLQSRLQLALPKSQQDWPESSLHYEWLRQAVLAGRSERQVLLLDCCFSGLALGTMAGGPPKLVDHASVEGSYLLAASSETSAALAPPGETYTAFTGQLLEVLRSGIVGGPELLELDAVYRHLRVALAAQSRPEPQARNRNTGARLALGRNRAFDPDLPVGMSGGLDPSLRAWPSPGGIRTAEGFITRLGDVRVVSGLSQKAISQRSGRKIADGTVSNLLNRETLPRTWTAIPTYLSACGVPEDQVRQWKEVWERIRAEQADRVQDLTPSAAEDRKPQTWARRLWQRKDGSTVRPERG</sequence>
<dbReference type="GO" id="GO:0004197">
    <property type="term" value="F:cysteine-type endopeptidase activity"/>
    <property type="evidence" value="ECO:0007669"/>
    <property type="project" value="InterPro"/>
</dbReference>
<dbReference type="SUPFAM" id="SSF52129">
    <property type="entry name" value="Caspase-like"/>
    <property type="match status" value="1"/>
</dbReference>
<evidence type="ECO:0000259" key="2">
    <source>
        <dbReference type="Pfam" id="PF00656"/>
    </source>
</evidence>
<accession>A0AAU2W3A3</accession>
<evidence type="ECO:0000256" key="1">
    <source>
        <dbReference type="SAM" id="MobiDB-lite"/>
    </source>
</evidence>